<evidence type="ECO:0000256" key="1">
    <source>
        <dbReference type="SAM" id="Phobius"/>
    </source>
</evidence>
<dbReference type="OrthoDB" id="2679490at2"/>
<protein>
    <submittedName>
        <fullName evidence="2">Uncharacterized protein</fullName>
    </submittedName>
</protein>
<keyword evidence="1" id="KW-1133">Transmembrane helix</keyword>
<dbReference type="RefSeq" id="WP_137266673.1">
    <property type="nucleotide sequence ID" value="NZ_SZUA01000002.1"/>
</dbReference>
<keyword evidence="1" id="KW-0472">Membrane</keyword>
<reference evidence="2 3" key="1">
    <citation type="submission" date="2019-04" db="EMBL/GenBank/DDBJ databases">
        <title>Reference strain of H23.</title>
        <authorList>
            <person name="Luo X."/>
        </authorList>
    </citation>
    <scope>NUCLEOTIDE SEQUENCE [LARGE SCALE GENOMIC DNA]</scope>
    <source>
        <strain evidence="2 3">H23</strain>
    </source>
</reference>
<dbReference type="AlphaFoldDB" id="A0A4V5ZPS2"/>
<proteinExistence type="predicted"/>
<keyword evidence="3" id="KW-1185">Reference proteome</keyword>
<comment type="caution">
    <text evidence="2">The sequence shown here is derived from an EMBL/GenBank/DDBJ whole genome shotgun (WGS) entry which is preliminary data.</text>
</comment>
<evidence type="ECO:0000313" key="2">
    <source>
        <dbReference type="EMBL" id="TKR30243.1"/>
    </source>
</evidence>
<dbReference type="Proteomes" id="UP000308707">
    <property type="component" value="Unassembled WGS sequence"/>
</dbReference>
<sequence length="230" mass="25227">MSDAVAIGDPARLARLRSALLWLSALLPAGFVALLILAQWPNYWLWINFEHTPMTTLEVAVMFATAMAAFVAGARAWLSRAPQAATWWLLAAAFLWFALDDRFALHERLRDRVLAPHGVSIPFLPWVAPGDFIMLGYAAVGLIFLPRVWRLICADPGARARLIAAVVFAIAAVALDSIDLASLSIPMQRFEQTLEECLELAAQVAFLQTFLCAFLGELGKGSPARTVVRP</sequence>
<feature type="transmembrane region" description="Helical" evidence="1">
    <location>
        <begin position="85"/>
        <end position="103"/>
    </location>
</feature>
<organism evidence="2 3">
    <name type="scientific">Luteimonas gilva</name>
    <dbReference type="NCBI Taxonomy" id="2572684"/>
    <lineage>
        <taxon>Bacteria</taxon>
        <taxon>Pseudomonadati</taxon>
        <taxon>Pseudomonadota</taxon>
        <taxon>Gammaproteobacteria</taxon>
        <taxon>Lysobacterales</taxon>
        <taxon>Lysobacteraceae</taxon>
        <taxon>Luteimonas</taxon>
    </lineage>
</organism>
<feature type="transmembrane region" description="Helical" evidence="1">
    <location>
        <begin position="60"/>
        <end position="78"/>
    </location>
</feature>
<dbReference type="EMBL" id="SZUA01000002">
    <property type="protein sequence ID" value="TKR30243.1"/>
    <property type="molecule type" value="Genomic_DNA"/>
</dbReference>
<evidence type="ECO:0000313" key="3">
    <source>
        <dbReference type="Proteomes" id="UP000308707"/>
    </source>
</evidence>
<feature type="transmembrane region" description="Helical" evidence="1">
    <location>
        <begin position="160"/>
        <end position="180"/>
    </location>
</feature>
<name>A0A4V5ZPS2_9GAMM</name>
<feature type="transmembrane region" description="Helical" evidence="1">
    <location>
        <begin position="20"/>
        <end position="40"/>
    </location>
</feature>
<gene>
    <name evidence="2" type="ORF">FCE95_08890</name>
</gene>
<accession>A0A4V5ZPS2</accession>
<keyword evidence="1" id="KW-0812">Transmembrane</keyword>
<feature type="transmembrane region" description="Helical" evidence="1">
    <location>
        <begin position="123"/>
        <end position="148"/>
    </location>
</feature>